<evidence type="ECO:0000313" key="2">
    <source>
        <dbReference type="Proteomes" id="UP000054047"/>
    </source>
</evidence>
<accession>A0A0C2F9P1</accession>
<evidence type="ECO:0008006" key="3">
    <source>
        <dbReference type="Google" id="ProtNLM"/>
    </source>
</evidence>
<name>A0A0C2F9P1_9BILA</name>
<dbReference type="PANTHER" id="PTHR10492:SF57">
    <property type="entry name" value="ATP-DEPENDENT DNA HELICASE"/>
    <property type="match status" value="1"/>
</dbReference>
<evidence type="ECO:0000313" key="1">
    <source>
        <dbReference type="EMBL" id="KIH43604.1"/>
    </source>
</evidence>
<dbReference type="OrthoDB" id="10055660at2759"/>
<dbReference type="PANTHER" id="PTHR10492">
    <property type="match status" value="1"/>
</dbReference>
<protein>
    <recommendedName>
        <fullName evidence="3">Helitron helicase-like domain-containing protein</fullName>
    </recommendedName>
</protein>
<keyword evidence="2" id="KW-1185">Reference proteome</keyword>
<proteinExistence type="predicted"/>
<organism evidence="1 2">
    <name type="scientific">Ancylostoma duodenale</name>
    <dbReference type="NCBI Taxonomy" id="51022"/>
    <lineage>
        <taxon>Eukaryota</taxon>
        <taxon>Metazoa</taxon>
        <taxon>Ecdysozoa</taxon>
        <taxon>Nematoda</taxon>
        <taxon>Chromadorea</taxon>
        <taxon>Rhabditida</taxon>
        <taxon>Rhabditina</taxon>
        <taxon>Rhabditomorpha</taxon>
        <taxon>Strongyloidea</taxon>
        <taxon>Ancylostomatidae</taxon>
        <taxon>Ancylostomatinae</taxon>
        <taxon>Ancylostoma</taxon>
    </lineage>
</organism>
<dbReference type="Proteomes" id="UP000054047">
    <property type="component" value="Unassembled WGS sequence"/>
</dbReference>
<reference evidence="1 2" key="1">
    <citation type="submission" date="2013-12" db="EMBL/GenBank/DDBJ databases">
        <title>Draft genome of the parsitic nematode Ancylostoma duodenale.</title>
        <authorList>
            <person name="Mitreva M."/>
        </authorList>
    </citation>
    <scope>NUCLEOTIDE SEQUENCE [LARGE SCALE GENOMIC DNA]</scope>
    <source>
        <strain evidence="1 2">Zhejiang</strain>
    </source>
</reference>
<sequence length="145" mass="16754">MTTLYLKEELPEGQAPTAFDRHVEWQKRGLPHAHIITWLKDMIHPTQIDSIISAEILNPGQDPGLFEIITKNMIHGPCGPLNPNSPCMKDRKCTKKYPRKFIQETQTRNDGYPLYRRRRSEEGGFTAIVKIRTNNQQIEVEVDNT</sequence>
<dbReference type="EMBL" id="KN784365">
    <property type="protein sequence ID" value="KIH43604.1"/>
    <property type="molecule type" value="Genomic_DNA"/>
</dbReference>
<gene>
    <name evidence="1" type="ORF">ANCDUO_26385</name>
</gene>
<dbReference type="AlphaFoldDB" id="A0A0C2F9P1"/>